<sequence>MAVPAQAIAAARRPVSELSAVPFTGGWADVDRATEDGGVSHPPASGITSTADFAHRPDRWVHDAFGTPLA</sequence>
<dbReference type="EMBL" id="JBHGBT010000011">
    <property type="protein sequence ID" value="MFB4195401.1"/>
    <property type="molecule type" value="Genomic_DNA"/>
</dbReference>
<proteinExistence type="predicted"/>
<organism evidence="2 3">
    <name type="scientific">Streptomyces carpaticus</name>
    <dbReference type="NCBI Taxonomy" id="285558"/>
    <lineage>
        <taxon>Bacteria</taxon>
        <taxon>Bacillati</taxon>
        <taxon>Actinomycetota</taxon>
        <taxon>Actinomycetes</taxon>
        <taxon>Kitasatosporales</taxon>
        <taxon>Streptomycetaceae</taxon>
        <taxon>Streptomyces</taxon>
    </lineage>
</organism>
<protein>
    <submittedName>
        <fullName evidence="2">Uncharacterized protein</fullName>
    </submittedName>
</protein>
<name>A0ABV4ZQV2_9ACTN</name>
<comment type="caution">
    <text evidence="2">The sequence shown here is derived from an EMBL/GenBank/DDBJ whole genome shotgun (WGS) entry which is preliminary data.</text>
</comment>
<dbReference type="RefSeq" id="WP_375063320.1">
    <property type="nucleotide sequence ID" value="NZ_JBHGBT010000011.1"/>
</dbReference>
<accession>A0ABV4ZQV2</accession>
<evidence type="ECO:0000313" key="2">
    <source>
        <dbReference type="EMBL" id="MFB4195401.1"/>
    </source>
</evidence>
<feature type="region of interest" description="Disordered" evidence="1">
    <location>
        <begin position="32"/>
        <end position="51"/>
    </location>
</feature>
<dbReference type="Proteomes" id="UP001577267">
    <property type="component" value="Unassembled WGS sequence"/>
</dbReference>
<evidence type="ECO:0000313" key="3">
    <source>
        <dbReference type="Proteomes" id="UP001577267"/>
    </source>
</evidence>
<evidence type="ECO:0000256" key="1">
    <source>
        <dbReference type="SAM" id="MobiDB-lite"/>
    </source>
</evidence>
<gene>
    <name evidence="2" type="ORF">ACE11A_13665</name>
</gene>
<reference evidence="2 3" key="1">
    <citation type="submission" date="2024-09" db="EMBL/GenBank/DDBJ databases">
        <title>Draft genome sequence of multifaceted antimicrobials producing Streptomyces sp. strain FH1.</title>
        <authorList>
            <person name="Hassan F."/>
            <person name="Ali H."/>
            <person name="Hassan N."/>
            <person name="Nawaz A."/>
        </authorList>
    </citation>
    <scope>NUCLEOTIDE SEQUENCE [LARGE SCALE GENOMIC DNA]</scope>
    <source>
        <strain evidence="2 3">FH1</strain>
    </source>
</reference>
<keyword evidence="3" id="KW-1185">Reference proteome</keyword>